<name>A0A5A7RAK8_STRAF</name>
<evidence type="ECO:0000313" key="2">
    <source>
        <dbReference type="Proteomes" id="UP000325081"/>
    </source>
</evidence>
<evidence type="ECO:0000313" key="1">
    <source>
        <dbReference type="EMBL" id="GER53404.1"/>
    </source>
</evidence>
<keyword evidence="2" id="KW-1185">Reference proteome</keyword>
<reference evidence="2" key="1">
    <citation type="journal article" date="2019" name="Curr. Biol.">
        <title>Genome Sequence of Striga asiatica Provides Insight into the Evolution of Plant Parasitism.</title>
        <authorList>
            <person name="Yoshida S."/>
            <person name="Kim S."/>
            <person name="Wafula E.K."/>
            <person name="Tanskanen J."/>
            <person name="Kim Y.M."/>
            <person name="Honaas L."/>
            <person name="Yang Z."/>
            <person name="Spallek T."/>
            <person name="Conn C.E."/>
            <person name="Ichihashi Y."/>
            <person name="Cheong K."/>
            <person name="Cui S."/>
            <person name="Der J.P."/>
            <person name="Gundlach H."/>
            <person name="Jiao Y."/>
            <person name="Hori C."/>
            <person name="Ishida J.K."/>
            <person name="Kasahara H."/>
            <person name="Kiba T."/>
            <person name="Kim M.S."/>
            <person name="Koo N."/>
            <person name="Laohavisit A."/>
            <person name="Lee Y.H."/>
            <person name="Lumba S."/>
            <person name="McCourt P."/>
            <person name="Mortimer J.C."/>
            <person name="Mutuku J.M."/>
            <person name="Nomura T."/>
            <person name="Sasaki-Sekimoto Y."/>
            <person name="Seto Y."/>
            <person name="Wang Y."/>
            <person name="Wakatake T."/>
            <person name="Sakakibara H."/>
            <person name="Demura T."/>
            <person name="Yamaguchi S."/>
            <person name="Yoneyama K."/>
            <person name="Manabe R.I."/>
            <person name="Nelson D.C."/>
            <person name="Schulman A.H."/>
            <person name="Timko M.P."/>
            <person name="dePamphilis C.W."/>
            <person name="Choi D."/>
            <person name="Shirasu K."/>
        </authorList>
    </citation>
    <scope>NUCLEOTIDE SEQUENCE [LARGE SCALE GENOMIC DNA]</scope>
    <source>
        <strain evidence="2">cv. UVA1</strain>
    </source>
</reference>
<organism evidence="1 2">
    <name type="scientific">Striga asiatica</name>
    <name type="common">Asiatic witchweed</name>
    <name type="synonym">Buchnera asiatica</name>
    <dbReference type="NCBI Taxonomy" id="4170"/>
    <lineage>
        <taxon>Eukaryota</taxon>
        <taxon>Viridiplantae</taxon>
        <taxon>Streptophyta</taxon>
        <taxon>Embryophyta</taxon>
        <taxon>Tracheophyta</taxon>
        <taxon>Spermatophyta</taxon>
        <taxon>Magnoliopsida</taxon>
        <taxon>eudicotyledons</taxon>
        <taxon>Gunneridae</taxon>
        <taxon>Pentapetalae</taxon>
        <taxon>asterids</taxon>
        <taxon>lamiids</taxon>
        <taxon>Lamiales</taxon>
        <taxon>Orobanchaceae</taxon>
        <taxon>Buchnereae</taxon>
        <taxon>Striga</taxon>
    </lineage>
</organism>
<dbReference type="Proteomes" id="UP000325081">
    <property type="component" value="Unassembled WGS sequence"/>
</dbReference>
<proteinExistence type="predicted"/>
<gene>
    <name evidence="1" type="ORF">STAS_30917</name>
</gene>
<dbReference type="AlphaFoldDB" id="A0A5A7RAK8"/>
<protein>
    <submittedName>
        <fullName evidence="1">Uncharacterized protein</fullName>
    </submittedName>
</protein>
<sequence>MMKSTVLSLIENPKSNWCEVMKPNLIPKIDMIYCAPISILDDFFEIGLQDKAAFDPNPVGEGHELFAGRTARPDRNHGQHDLLSLTWVLSSLTWVEMRCFASHEEKSV</sequence>
<dbReference type="EMBL" id="BKCP01010515">
    <property type="protein sequence ID" value="GER53404.1"/>
    <property type="molecule type" value="Genomic_DNA"/>
</dbReference>
<accession>A0A5A7RAK8</accession>
<comment type="caution">
    <text evidence="1">The sequence shown here is derived from an EMBL/GenBank/DDBJ whole genome shotgun (WGS) entry which is preliminary data.</text>
</comment>